<evidence type="ECO:0000259" key="3">
    <source>
        <dbReference type="PROSITE" id="PS50110"/>
    </source>
</evidence>
<protein>
    <recommendedName>
        <fullName evidence="3">Response regulatory domain-containing protein</fullName>
    </recommendedName>
</protein>
<gene>
    <name evidence="4" type="ORF">GCM10007989_26510</name>
</gene>
<feature type="modified residue" description="4-aspartylphosphate" evidence="1">
    <location>
        <position position="59"/>
    </location>
</feature>
<dbReference type="PROSITE" id="PS50110">
    <property type="entry name" value="RESPONSE_REGULATORY"/>
    <property type="match status" value="1"/>
</dbReference>
<dbReference type="Gene3D" id="3.40.50.2300">
    <property type="match status" value="1"/>
</dbReference>
<evidence type="ECO:0000313" key="5">
    <source>
        <dbReference type="Proteomes" id="UP000646579"/>
    </source>
</evidence>
<name>A0A918SA60_9HYPH</name>
<sequence>MGACVREPIIAIFAASPALASVLSMVVAGDPKLRVRVFDSAVSLRAYMRIAPISVLVCDCDREDVDMPAFVMSLREDPDAAERRFSSIALSRQVSRSFKRQIDASGIDEVLVKPMSPRHLLERVHARLARRSRSPSSPRPRHRPLEWGPNVVELFPGGQPAL</sequence>
<reference evidence="4" key="1">
    <citation type="journal article" date="2014" name="Int. J. Syst. Evol. Microbiol.">
        <title>Complete genome sequence of Corynebacterium casei LMG S-19264T (=DSM 44701T), isolated from a smear-ripened cheese.</title>
        <authorList>
            <consortium name="US DOE Joint Genome Institute (JGI-PGF)"/>
            <person name="Walter F."/>
            <person name="Albersmeier A."/>
            <person name="Kalinowski J."/>
            <person name="Ruckert C."/>
        </authorList>
    </citation>
    <scope>NUCLEOTIDE SEQUENCE</scope>
    <source>
        <strain evidence="4">KCTC 32437</strain>
    </source>
</reference>
<feature type="region of interest" description="Disordered" evidence="2">
    <location>
        <begin position="128"/>
        <end position="149"/>
    </location>
</feature>
<dbReference type="EMBL" id="BMZE01000003">
    <property type="protein sequence ID" value="GHA29599.1"/>
    <property type="molecule type" value="Genomic_DNA"/>
</dbReference>
<dbReference type="GO" id="GO:0000160">
    <property type="term" value="P:phosphorelay signal transduction system"/>
    <property type="evidence" value="ECO:0007669"/>
    <property type="project" value="InterPro"/>
</dbReference>
<proteinExistence type="predicted"/>
<dbReference type="AlphaFoldDB" id="A0A918SA60"/>
<dbReference type="Proteomes" id="UP000646579">
    <property type="component" value="Unassembled WGS sequence"/>
</dbReference>
<keyword evidence="1" id="KW-0597">Phosphoprotein</keyword>
<dbReference type="InterPro" id="IPR011006">
    <property type="entry name" value="CheY-like_superfamily"/>
</dbReference>
<accession>A0A918SA60</accession>
<dbReference type="InterPro" id="IPR001789">
    <property type="entry name" value="Sig_transdc_resp-reg_receiver"/>
</dbReference>
<feature type="domain" description="Response regulatory" evidence="3">
    <location>
        <begin position="9"/>
        <end position="128"/>
    </location>
</feature>
<comment type="caution">
    <text evidence="4">The sequence shown here is derived from an EMBL/GenBank/DDBJ whole genome shotgun (WGS) entry which is preliminary data.</text>
</comment>
<keyword evidence="5" id="KW-1185">Reference proteome</keyword>
<reference evidence="4" key="2">
    <citation type="submission" date="2020-09" db="EMBL/GenBank/DDBJ databases">
        <authorList>
            <person name="Sun Q."/>
            <person name="Kim S."/>
        </authorList>
    </citation>
    <scope>NUCLEOTIDE SEQUENCE</scope>
    <source>
        <strain evidence="4">KCTC 32437</strain>
    </source>
</reference>
<dbReference type="SUPFAM" id="SSF52172">
    <property type="entry name" value="CheY-like"/>
    <property type="match status" value="1"/>
</dbReference>
<evidence type="ECO:0000256" key="1">
    <source>
        <dbReference type="PROSITE-ProRule" id="PRU00169"/>
    </source>
</evidence>
<organism evidence="4 5">
    <name type="scientific">Devosia pacifica</name>
    <dbReference type="NCBI Taxonomy" id="1335967"/>
    <lineage>
        <taxon>Bacteria</taxon>
        <taxon>Pseudomonadati</taxon>
        <taxon>Pseudomonadota</taxon>
        <taxon>Alphaproteobacteria</taxon>
        <taxon>Hyphomicrobiales</taxon>
        <taxon>Devosiaceae</taxon>
        <taxon>Devosia</taxon>
    </lineage>
</organism>
<evidence type="ECO:0000256" key="2">
    <source>
        <dbReference type="SAM" id="MobiDB-lite"/>
    </source>
</evidence>
<evidence type="ECO:0000313" key="4">
    <source>
        <dbReference type="EMBL" id="GHA29599.1"/>
    </source>
</evidence>